<dbReference type="EC" id="2.5.1.-" evidence="2"/>
<keyword evidence="2" id="KW-0479">Metal-binding</keyword>
<feature type="binding site" evidence="2">
    <location>
        <position position="212"/>
    </location>
    <ligand>
        <name>Mg(2+)</name>
        <dbReference type="ChEBI" id="CHEBI:18420"/>
    </ligand>
</feature>
<feature type="binding site" evidence="2">
    <location>
        <begin position="70"/>
        <end position="72"/>
    </location>
    <ligand>
        <name>substrate</name>
    </ligand>
</feature>
<comment type="function">
    <text evidence="2">Catalyzes the condensation of isopentenyl diphosphate (IPP) with allylic pyrophosphates generating different type of terpenoids.</text>
</comment>
<reference evidence="3" key="1">
    <citation type="journal article" date="2016" name="Genome Announc.">
        <title>Draft Genome Sequence of the Syntrophic Lactate-Degrading Bacterium Tepidanaerobacter syntrophicus JLT.</title>
        <authorList>
            <person name="Matsuura N."/>
            <person name="Ohashi A."/>
            <person name="Tourlousse D.M."/>
            <person name="Sekiguchi Y."/>
        </authorList>
    </citation>
    <scope>NUCLEOTIDE SEQUENCE [LARGE SCALE GENOMIC DNA]</scope>
    <source>
        <strain evidence="3">JL</strain>
    </source>
</reference>
<dbReference type="InterPro" id="IPR018520">
    <property type="entry name" value="UPP_synth-like_CS"/>
</dbReference>
<dbReference type="STRING" id="224999.GCA_001485475_02267"/>
<evidence type="ECO:0000256" key="2">
    <source>
        <dbReference type="HAMAP-Rule" id="MF_01139"/>
    </source>
</evidence>
<dbReference type="FunFam" id="3.40.1180.10:FF:000001">
    <property type="entry name" value="(2E,6E)-farnesyl-diphosphate-specific ditrans,polycis-undecaprenyl-diphosphate synthase"/>
    <property type="match status" value="1"/>
</dbReference>
<feature type="binding site" evidence="2">
    <location>
        <begin position="199"/>
        <end position="201"/>
    </location>
    <ligand>
        <name>substrate</name>
    </ligand>
</feature>
<organism evidence="3">
    <name type="scientific">Tepidanaerobacter syntrophicus</name>
    <dbReference type="NCBI Taxonomy" id="224999"/>
    <lineage>
        <taxon>Bacteria</taxon>
        <taxon>Bacillati</taxon>
        <taxon>Bacillota</taxon>
        <taxon>Clostridia</taxon>
        <taxon>Thermosediminibacterales</taxon>
        <taxon>Tepidanaerobacteraceae</taxon>
        <taxon>Tepidanaerobacter</taxon>
    </lineage>
</organism>
<dbReference type="InterPro" id="IPR001441">
    <property type="entry name" value="UPP_synth-like"/>
</dbReference>
<feature type="active site" evidence="2">
    <location>
        <position position="25"/>
    </location>
</feature>
<feature type="active site" description="Proton acceptor" evidence="2">
    <location>
        <position position="73"/>
    </location>
</feature>
<dbReference type="GO" id="GO:0000287">
    <property type="term" value="F:magnesium ion binding"/>
    <property type="evidence" value="ECO:0007669"/>
    <property type="project" value="UniProtKB-UniRule"/>
</dbReference>
<dbReference type="EMBL" id="DF977003">
    <property type="protein sequence ID" value="GAQ26223.1"/>
    <property type="molecule type" value="Genomic_DNA"/>
</dbReference>
<dbReference type="GO" id="GO:0045547">
    <property type="term" value="F:ditrans,polycis-polyprenyl diphosphate synthase [(2E,6E)-farnesyl diphosphate specific] activity"/>
    <property type="evidence" value="ECO:0007669"/>
    <property type="project" value="TreeGrafter"/>
</dbReference>
<evidence type="ECO:0000313" key="3">
    <source>
        <dbReference type="EMBL" id="GAQ26223.1"/>
    </source>
</evidence>
<comment type="subunit">
    <text evidence="2">Homodimer.</text>
</comment>
<dbReference type="AlphaFoldDB" id="A0A0U9HQ03"/>
<dbReference type="NCBIfam" id="NF011405">
    <property type="entry name" value="PRK14830.1"/>
    <property type="match status" value="1"/>
</dbReference>
<dbReference type="HAMAP" id="MF_01139">
    <property type="entry name" value="ISPT"/>
    <property type="match status" value="1"/>
</dbReference>
<feature type="binding site" evidence="2">
    <location>
        <begin position="26"/>
        <end position="29"/>
    </location>
    <ligand>
        <name>substrate</name>
    </ligand>
</feature>
<dbReference type="PANTHER" id="PTHR10291">
    <property type="entry name" value="DEHYDRODOLICHYL DIPHOSPHATE SYNTHASE FAMILY MEMBER"/>
    <property type="match status" value="1"/>
</dbReference>
<dbReference type="SUPFAM" id="SSF64005">
    <property type="entry name" value="Undecaprenyl diphosphate synthase"/>
    <property type="match status" value="1"/>
</dbReference>
<dbReference type="Pfam" id="PF01255">
    <property type="entry name" value="Prenyltransf"/>
    <property type="match status" value="1"/>
</dbReference>
<feature type="binding site" evidence="2">
    <location>
        <position position="25"/>
    </location>
    <ligand>
        <name>Mg(2+)</name>
        <dbReference type="ChEBI" id="CHEBI:18420"/>
    </ligand>
</feature>
<accession>A0A0U9HQ03</accession>
<feature type="binding site" evidence="2">
    <location>
        <position position="30"/>
    </location>
    <ligand>
        <name>substrate</name>
    </ligand>
</feature>
<dbReference type="PANTHER" id="PTHR10291:SF0">
    <property type="entry name" value="DEHYDRODOLICHYL DIPHOSPHATE SYNTHASE 2"/>
    <property type="match status" value="1"/>
</dbReference>
<dbReference type="CDD" id="cd00475">
    <property type="entry name" value="Cis_IPPS"/>
    <property type="match status" value="1"/>
</dbReference>
<feature type="binding site" evidence="2">
    <location>
        <position position="38"/>
    </location>
    <ligand>
        <name>substrate</name>
    </ligand>
</feature>
<sequence length="247" mass="28576">MKETLNNIKKLSPDKMPQHIAIIMDGNGRWAQKNGLPRIAGHWAGAETLKSIVESCSKLKIKVLTVFAFSTENWKRPIEEVSSLMNLLLYYFKKEVDALHKNNVKIVISGNWEELPEKIADQIRKSMTKTQNNSGLILNIALNYGGRSEILFACKNICTDVLNGDLCIDKIDEKLFEQYLYTYGLPDPDLLIRPSGELRISNFLLWQIAYSELWFTQTYWPDFKEEDLICAIYDYQTRERRFGGLKK</sequence>
<feature type="binding site" evidence="2">
    <location>
        <position position="42"/>
    </location>
    <ligand>
        <name>substrate</name>
    </ligand>
</feature>
<proteinExistence type="inferred from homology"/>
<gene>
    <name evidence="3" type="ORF">TSYNT_9487</name>
</gene>
<comment type="similarity">
    <text evidence="2">Belongs to the UPP synthase family.</text>
</comment>
<comment type="cofactor">
    <cofactor evidence="2">
        <name>Mg(2+)</name>
        <dbReference type="ChEBI" id="CHEBI:18420"/>
    </cofactor>
    <text evidence="2">Binds 2 magnesium ions per subunit.</text>
</comment>
<dbReference type="Gene3D" id="3.40.1180.10">
    <property type="entry name" value="Decaprenyl diphosphate synthase-like"/>
    <property type="match status" value="1"/>
</dbReference>
<protein>
    <recommendedName>
        <fullName evidence="2">Isoprenyl transferase</fullName>
        <ecNumber evidence="2">2.5.1.-</ecNumber>
    </recommendedName>
</protein>
<evidence type="ECO:0000256" key="1">
    <source>
        <dbReference type="ARBA" id="ARBA00022679"/>
    </source>
</evidence>
<keyword evidence="1 2" id="KW-0808">Transferase</keyword>
<evidence type="ECO:0000313" key="4">
    <source>
        <dbReference type="Proteomes" id="UP000062160"/>
    </source>
</evidence>
<dbReference type="GO" id="GO:0016094">
    <property type="term" value="P:polyprenol biosynthetic process"/>
    <property type="evidence" value="ECO:0007669"/>
    <property type="project" value="TreeGrafter"/>
</dbReference>
<keyword evidence="2" id="KW-0460">Magnesium</keyword>
<feature type="binding site" evidence="2">
    <location>
        <position position="76"/>
    </location>
    <ligand>
        <name>substrate</name>
    </ligand>
</feature>
<feature type="binding site" evidence="2">
    <location>
        <position position="193"/>
    </location>
    <ligand>
        <name>substrate</name>
    </ligand>
</feature>
<feature type="binding site" evidence="2">
    <location>
        <position position="74"/>
    </location>
    <ligand>
        <name>substrate</name>
    </ligand>
</feature>
<keyword evidence="4" id="KW-1185">Reference proteome</keyword>
<dbReference type="Proteomes" id="UP000062160">
    <property type="component" value="Unassembled WGS sequence"/>
</dbReference>
<dbReference type="PROSITE" id="PS01066">
    <property type="entry name" value="UPP_SYNTHASE"/>
    <property type="match status" value="1"/>
</dbReference>
<dbReference type="InterPro" id="IPR036424">
    <property type="entry name" value="UPP_synth-like_sf"/>
</dbReference>
<dbReference type="NCBIfam" id="TIGR00055">
    <property type="entry name" value="uppS"/>
    <property type="match status" value="1"/>
</dbReference>
<name>A0A0U9HQ03_9FIRM</name>